<proteinExistence type="predicted"/>
<dbReference type="OrthoDB" id="5343156at2"/>
<sequence>MENQKDYKSSISTDLGKVINETEILINKYNKFFNIEEIFSSENGGKTRLNRQIFNENHEEIQASILEVGLCLDEIKGYISEEIKMILSKYNLFDKIELTDLIFDDRNFLELLFLDLETHGIKGEIRVRCLHDVNELLSLKNKIFNLKYFVDMFNTSIFDKYLNRLGVEDLINSTIIFETIDSYGLQFEELLKFSKEIKTLESQNEKVTSLNSLMSLLELQKRRADNYHYASIRYKIFVEYSCDILSKPMYINKAYLENIVSSLMEQSYMDLVKKELKKGKIQKQVDVNVLVVKNTLQISVKNNGFESRNIQSLYSVDIDNKYILEAKNLAAAINAKFDIQTLDNEGMLYTLSVKLKA</sequence>
<gene>
    <name evidence="1" type="ORF">CRU90_03860</name>
</gene>
<dbReference type="EMBL" id="PDJZ01000003">
    <property type="protein sequence ID" value="RXJ85102.1"/>
    <property type="molecule type" value="Genomic_DNA"/>
</dbReference>
<organism evidence="1 2">
    <name type="scientific">Arcobacter cloacae</name>
    <dbReference type="NCBI Taxonomy" id="1054034"/>
    <lineage>
        <taxon>Bacteria</taxon>
        <taxon>Pseudomonadati</taxon>
        <taxon>Campylobacterota</taxon>
        <taxon>Epsilonproteobacteria</taxon>
        <taxon>Campylobacterales</taxon>
        <taxon>Arcobacteraceae</taxon>
        <taxon>Arcobacter</taxon>
    </lineage>
</organism>
<dbReference type="Proteomes" id="UP000290870">
    <property type="component" value="Unassembled WGS sequence"/>
</dbReference>
<dbReference type="AlphaFoldDB" id="A0A4Q0ZG89"/>
<evidence type="ECO:0000313" key="1">
    <source>
        <dbReference type="EMBL" id="RXJ85102.1"/>
    </source>
</evidence>
<comment type="caution">
    <text evidence="1">The sequence shown here is derived from an EMBL/GenBank/DDBJ whole genome shotgun (WGS) entry which is preliminary data.</text>
</comment>
<dbReference type="RefSeq" id="WP_128985964.1">
    <property type="nucleotide sequence ID" value="NZ_PDJZ01000003.1"/>
</dbReference>
<protein>
    <submittedName>
        <fullName evidence="1">Uncharacterized protein</fullName>
    </submittedName>
</protein>
<evidence type="ECO:0000313" key="2">
    <source>
        <dbReference type="Proteomes" id="UP000290870"/>
    </source>
</evidence>
<accession>A0A4Q0ZG89</accession>
<name>A0A4Q0ZG89_9BACT</name>
<reference evidence="1 2" key="1">
    <citation type="submission" date="2017-10" db="EMBL/GenBank/DDBJ databases">
        <title>Genomics of the genus Arcobacter.</title>
        <authorList>
            <person name="Perez-Cataluna A."/>
            <person name="Figueras M.J."/>
        </authorList>
    </citation>
    <scope>NUCLEOTIDE SEQUENCE [LARGE SCALE GENOMIC DNA]</scope>
    <source>
        <strain evidence="1 2">F26</strain>
    </source>
</reference>